<dbReference type="InterPro" id="IPR052745">
    <property type="entry name" value="G3P_Oxidase/Oxidoreductase"/>
</dbReference>
<accession>A0A1G7EDU0</accession>
<sequence>MKYDLVVIGGGVLGTFHAYHALKKGLRVALLEKDVVPQSATVRNFGQVVPSGMNTKWQAYGRKSLQIYKKIHSKYDITVRQEGSIYLASNEEESQLLEELHNINRDNAYTSILFTKKECLKRYPGLNENYVRSGLFFPDEIIIEPRTMIVKLHKYLINKGMDIFYNTKVLECNTLVGSVGIQIADGRLLMSSKVIICNGNDFKTLYPKLFASSDLEISKLQMMKTKPQGNYKIAGSILTGLSIRRYEAFAECPSYINIKSKESIDSPEKKWGVHILFKQAKDGGVILGDSHEYADVENSEQLGFDLNMDIDNFIIEKSKEIFNLPTYEIEHRWYGMYSQSKNSDIFEATIDRNIHIITGIGGKGMTGSPGFAKHNINQIFNF</sequence>
<dbReference type="NCBIfam" id="TIGR03364">
    <property type="entry name" value="HpnW_proposed"/>
    <property type="match status" value="1"/>
</dbReference>
<dbReference type="InterPro" id="IPR017741">
    <property type="entry name" value="FAD-dependent_OxRdtase_HpnW"/>
</dbReference>
<gene>
    <name evidence="2" type="ORF">SAMN04487992_102262</name>
</gene>
<dbReference type="PANTHER" id="PTHR42720">
    <property type="entry name" value="GLYCEROL-3-PHOSPHATE DEHYDROGENASE"/>
    <property type="match status" value="1"/>
</dbReference>
<evidence type="ECO:0000259" key="1">
    <source>
        <dbReference type="Pfam" id="PF01266"/>
    </source>
</evidence>
<name>A0A1G7EDU0_9FLAO</name>
<proteinExistence type="predicted"/>
<feature type="domain" description="FAD dependent oxidoreductase" evidence="1">
    <location>
        <begin position="4"/>
        <end position="374"/>
    </location>
</feature>
<dbReference type="SUPFAM" id="SSF51905">
    <property type="entry name" value="FAD/NAD(P)-binding domain"/>
    <property type="match status" value="1"/>
</dbReference>
<reference evidence="3" key="1">
    <citation type="submission" date="2016-10" db="EMBL/GenBank/DDBJ databases">
        <authorList>
            <person name="Varghese N."/>
            <person name="Submissions S."/>
        </authorList>
    </citation>
    <scope>NUCLEOTIDE SEQUENCE [LARGE SCALE GENOMIC DNA]</scope>
    <source>
        <strain evidence="3">DSM 24729</strain>
    </source>
</reference>
<dbReference type="EMBL" id="FNBD01000002">
    <property type="protein sequence ID" value="SDE61843.1"/>
    <property type="molecule type" value="Genomic_DNA"/>
</dbReference>
<dbReference type="AlphaFoldDB" id="A0A1G7EDU0"/>
<protein>
    <submittedName>
        <fullName evidence="2">FAD dependent oxidoreductase TIGR03364</fullName>
    </submittedName>
</protein>
<evidence type="ECO:0000313" key="3">
    <source>
        <dbReference type="Proteomes" id="UP000182114"/>
    </source>
</evidence>
<keyword evidence="3" id="KW-1185">Reference proteome</keyword>
<dbReference type="Gene3D" id="3.30.9.10">
    <property type="entry name" value="D-Amino Acid Oxidase, subunit A, domain 2"/>
    <property type="match status" value="1"/>
</dbReference>
<dbReference type="InterPro" id="IPR036188">
    <property type="entry name" value="FAD/NAD-bd_sf"/>
</dbReference>
<organism evidence="2 3">
    <name type="scientific">Cellulophaga baltica</name>
    <dbReference type="NCBI Taxonomy" id="76594"/>
    <lineage>
        <taxon>Bacteria</taxon>
        <taxon>Pseudomonadati</taxon>
        <taxon>Bacteroidota</taxon>
        <taxon>Flavobacteriia</taxon>
        <taxon>Flavobacteriales</taxon>
        <taxon>Flavobacteriaceae</taxon>
        <taxon>Cellulophaga</taxon>
    </lineage>
</organism>
<dbReference type="PANTHER" id="PTHR42720:SF1">
    <property type="entry name" value="GLYCEROL 3-PHOSPHATE OXIDASE"/>
    <property type="match status" value="1"/>
</dbReference>
<evidence type="ECO:0000313" key="2">
    <source>
        <dbReference type="EMBL" id="SDE61843.1"/>
    </source>
</evidence>
<dbReference type="InterPro" id="IPR006076">
    <property type="entry name" value="FAD-dep_OxRdtase"/>
</dbReference>
<dbReference type="Gene3D" id="3.50.50.60">
    <property type="entry name" value="FAD/NAD(P)-binding domain"/>
    <property type="match status" value="1"/>
</dbReference>
<dbReference type="Proteomes" id="UP000182114">
    <property type="component" value="Unassembled WGS sequence"/>
</dbReference>
<dbReference type="Pfam" id="PF01266">
    <property type="entry name" value="DAO"/>
    <property type="match status" value="1"/>
</dbReference>